<comment type="caution">
    <text evidence="1">The sequence shown here is derived from an EMBL/GenBank/DDBJ whole genome shotgun (WGS) entry which is preliminary data.</text>
</comment>
<name>A0A4C1SZA2_EUMVA</name>
<reference evidence="1 2" key="1">
    <citation type="journal article" date="2019" name="Commun. Biol.">
        <title>The bagworm genome reveals a unique fibroin gene that provides high tensile strength.</title>
        <authorList>
            <person name="Kono N."/>
            <person name="Nakamura H."/>
            <person name="Ohtoshi R."/>
            <person name="Tomita M."/>
            <person name="Numata K."/>
            <person name="Arakawa K."/>
        </authorList>
    </citation>
    <scope>NUCLEOTIDE SEQUENCE [LARGE SCALE GENOMIC DNA]</scope>
</reference>
<dbReference type="AlphaFoldDB" id="A0A4C1SZA2"/>
<dbReference type="Proteomes" id="UP000299102">
    <property type="component" value="Unassembled WGS sequence"/>
</dbReference>
<gene>
    <name evidence="1" type="ORF">EVAR_2725_1</name>
</gene>
<proteinExistence type="predicted"/>
<accession>A0A4C1SZA2</accession>
<evidence type="ECO:0000313" key="2">
    <source>
        <dbReference type="Proteomes" id="UP000299102"/>
    </source>
</evidence>
<protein>
    <submittedName>
        <fullName evidence="1">Uncharacterized protein</fullName>
    </submittedName>
</protein>
<evidence type="ECO:0000313" key="1">
    <source>
        <dbReference type="EMBL" id="GBP07583.1"/>
    </source>
</evidence>
<dbReference type="EMBL" id="BGZK01000027">
    <property type="protein sequence ID" value="GBP07583.1"/>
    <property type="molecule type" value="Genomic_DNA"/>
</dbReference>
<sequence length="101" mass="11250">MPNSYQPPLPPKVNPWNRVQQKKVQLMAKDTAWQECPKLTSVPRSAGTAATALGEDISTIMSILQVVRSAEVSDLVAKFRKAKHGVDRLKVILDNQDLNNR</sequence>
<organism evidence="1 2">
    <name type="scientific">Eumeta variegata</name>
    <name type="common">Bagworm moth</name>
    <name type="synonym">Eumeta japonica</name>
    <dbReference type="NCBI Taxonomy" id="151549"/>
    <lineage>
        <taxon>Eukaryota</taxon>
        <taxon>Metazoa</taxon>
        <taxon>Ecdysozoa</taxon>
        <taxon>Arthropoda</taxon>
        <taxon>Hexapoda</taxon>
        <taxon>Insecta</taxon>
        <taxon>Pterygota</taxon>
        <taxon>Neoptera</taxon>
        <taxon>Endopterygota</taxon>
        <taxon>Lepidoptera</taxon>
        <taxon>Glossata</taxon>
        <taxon>Ditrysia</taxon>
        <taxon>Tineoidea</taxon>
        <taxon>Psychidae</taxon>
        <taxon>Oiketicinae</taxon>
        <taxon>Eumeta</taxon>
    </lineage>
</organism>
<keyword evidence="2" id="KW-1185">Reference proteome</keyword>